<keyword evidence="1" id="KW-1133">Transmembrane helix</keyword>
<keyword evidence="1" id="KW-0812">Transmembrane</keyword>
<name>A0ABM5MDV2_GEOTH</name>
<reference evidence="2 3" key="1">
    <citation type="submission" date="2011-11" db="EMBL/GenBank/DDBJ databases">
        <title>Complete genome sequence of thermophilic Geobacillus thermoleovorans CCB_US3_UF5.</title>
        <authorList>
            <person name="Muhd Sakaff M.K.L."/>
            <person name="Abdul Rahman A.Y."/>
            <person name="Saito J.A."/>
            <person name="Hou S."/>
            <person name="Alam M."/>
        </authorList>
    </citation>
    <scope>NUCLEOTIDE SEQUENCE [LARGE SCALE GENOMIC DNA]</scope>
    <source>
        <strain evidence="2 3">CCB_US3_UF5</strain>
    </source>
</reference>
<protein>
    <submittedName>
        <fullName evidence="2">DNA repair protein RadC</fullName>
    </submittedName>
</protein>
<sequence length="52" mass="6266">MEIGWLIFYVIEPLKSGSILDYQIHGYLPNHFDSIWAIYTTFILVSFYMYKK</sequence>
<feature type="transmembrane region" description="Helical" evidence="1">
    <location>
        <begin position="34"/>
        <end position="50"/>
    </location>
</feature>
<keyword evidence="1" id="KW-0472">Membrane</keyword>
<evidence type="ECO:0000256" key="1">
    <source>
        <dbReference type="SAM" id="Phobius"/>
    </source>
</evidence>
<gene>
    <name evidence="2" type="ORF">GTCCBUS3UF5_4420</name>
</gene>
<organism evidence="2 3">
    <name type="scientific">Geobacillus thermoleovorans CCB_US3_UF5</name>
    <dbReference type="NCBI Taxonomy" id="1111068"/>
    <lineage>
        <taxon>Bacteria</taxon>
        <taxon>Bacillati</taxon>
        <taxon>Bacillota</taxon>
        <taxon>Bacilli</taxon>
        <taxon>Bacillales</taxon>
        <taxon>Anoxybacillaceae</taxon>
        <taxon>Geobacillus</taxon>
        <taxon>Geobacillus thermoleovorans group</taxon>
    </lineage>
</organism>
<dbReference type="EMBL" id="CP003125">
    <property type="protein sequence ID" value="AEV17766.1"/>
    <property type="molecule type" value="Genomic_DNA"/>
</dbReference>
<accession>A0ABM5MDV2</accession>
<keyword evidence="3" id="KW-1185">Reference proteome</keyword>
<dbReference type="Proteomes" id="UP000005636">
    <property type="component" value="Chromosome"/>
</dbReference>
<proteinExistence type="predicted"/>
<evidence type="ECO:0000313" key="3">
    <source>
        <dbReference type="Proteomes" id="UP000005636"/>
    </source>
</evidence>
<evidence type="ECO:0000313" key="2">
    <source>
        <dbReference type="EMBL" id="AEV17766.1"/>
    </source>
</evidence>